<keyword evidence="4" id="KW-0143">Chaperone</keyword>
<dbReference type="OrthoDB" id="4561431at2"/>
<keyword evidence="3" id="KW-0963">Cytoplasm</keyword>
<dbReference type="Pfam" id="PF14011">
    <property type="entry name" value="ESX-1_EspG"/>
    <property type="match status" value="1"/>
</dbReference>
<evidence type="ECO:0000256" key="4">
    <source>
        <dbReference type="ARBA" id="ARBA00023186"/>
    </source>
</evidence>
<sequence>MNRSWHFGDLEFVVLWEKLTGDFLPHPFTFTSRTPLYDDFQREKYETSLRMRDGVDAALVRAFESLAHPDIRVAVHSWDAQDPGRADGWIRLLAGRRGDRGCLVAQLPGETPRHSGGFTIIECHALVLADAVVAALPEVNPGGRGDIPLSAAVENHDHSFGISPVAAPGDDAEEHVRAFLRARHDRIGIIEIIQGESKFGPRGISAHRIEFRDLSDDGRYAVGHSAPWTAMSTDAARLKAIINTRIADIVRTIRDERC</sequence>
<evidence type="ECO:0000256" key="1">
    <source>
        <dbReference type="ARBA" id="ARBA00004496"/>
    </source>
</evidence>
<dbReference type="RefSeq" id="WP_039809899.1">
    <property type="nucleotide sequence ID" value="NZ_UGRY01000002.1"/>
</dbReference>
<dbReference type="AlphaFoldDB" id="A0A378YJL0"/>
<organism evidence="5 6">
    <name type="scientific">Nocardia otitidiscaviarum</name>
    <dbReference type="NCBI Taxonomy" id="1823"/>
    <lineage>
        <taxon>Bacteria</taxon>
        <taxon>Bacillati</taxon>
        <taxon>Actinomycetota</taxon>
        <taxon>Actinomycetes</taxon>
        <taxon>Mycobacteriales</taxon>
        <taxon>Nocardiaceae</taxon>
        <taxon>Nocardia</taxon>
    </lineage>
</organism>
<comment type="similarity">
    <text evidence="2">Belongs to the EspG family.</text>
</comment>
<evidence type="ECO:0000256" key="2">
    <source>
        <dbReference type="ARBA" id="ARBA00006411"/>
    </source>
</evidence>
<name>A0A378YJL0_9NOCA</name>
<gene>
    <name evidence="5" type="ORF">NCTC1934_02653</name>
</gene>
<dbReference type="Proteomes" id="UP000255467">
    <property type="component" value="Unassembled WGS sequence"/>
</dbReference>
<proteinExistence type="inferred from homology"/>
<evidence type="ECO:0000256" key="3">
    <source>
        <dbReference type="ARBA" id="ARBA00022490"/>
    </source>
</evidence>
<dbReference type="STRING" id="1406858.GCA_000710895_07287"/>
<comment type="subcellular location">
    <subcellularLocation>
        <location evidence="1">Cytoplasm</location>
    </subcellularLocation>
</comment>
<reference evidence="5 6" key="1">
    <citation type="submission" date="2018-06" db="EMBL/GenBank/DDBJ databases">
        <authorList>
            <consortium name="Pathogen Informatics"/>
            <person name="Doyle S."/>
        </authorList>
    </citation>
    <scope>NUCLEOTIDE SEQUENCE [LARGE SCALE GENOMIC DNA]</scope>
    <source>
        <strain evidence="5 6">NCTC1934</strain>
    </source>
</reference>
<evidence type="ECO:0008006" key="7">
    <source>
        <dbReference type="Google" id="ProtNLM"/>
    </source>
</evidence>
<accession>A0A378YJL0</accession>
<evidence type="ECO:0000313" key="6">
    <source>
        <dbReference type="Proteomes" id="UP000255467"/>
    </source>
</evidence>
<dbReference type="EMBL" id="UGRY01000002">
    <property type="protein sequence ID" value="SUA76667.1"/>
    <property type="molecule type" value="Genomic_DNA"/>
</dbReference>
<evidence type="ECO:0000313" key="5">
    <source>
        <dbReference type="EMBL" id="SUA76667.1"/>
    </source>
</evidence>
<protein>
    <recommendedName>
        <fullName evidence="7">ESX secretion-associated protein EspG</fullName>
    </recommendedName>
</protein>
<dbReference type="InterPro" id="IPR025734">
    <property type="entry name" value="EspG"/>
</dbReference>
<keyword evidence="6" id="KW-1185">Reference proteome</keyword>